<dbReference type="GO" id="GO:0036064">
    <property type="term" value="C:ciliary basal body"/>
    <property type="evidence" value="ECO:0007669"/>
    <property type="project" value="UniProtKB-ARBA"/>
</dbReference>
<gene>
    <name evidence="4" type="ORF">EVOR1521_LOCUS8690</name>
</gene>
<dbReference type="Pfam" id="PF14580">
    <property type="entry name" value="LRR_9"/>
    <property type="match status" value="1"/>
</dbReference>
<evidence type="ECO:0000256" key="3">
    <source>
        <dbReference type="SAM" id="MobiDB-lite"/>
    </source>
</evidence>
<dbReference type="AlphaFoldDB" id="A0AA36I4F0"/>
<dbReference type="SUPFAM" id="SSF52058">
    <property type="entry name" value="L domain-like"/>
    <property type="match status" value="1"/>
</dbReference>
<dbReference type="Gene3D" id="3.80.10.10">
    <property type="entry name" value="Ribonuclease Inhibitor"/>
    <property type="match status" value="1"/>
</dbReference>
<dbReference type="PROSITE" id="PS51450">
    <property type="entry name" value="LRR"/>
    <property type="match status" value="2"/>
</dbReference>
<evidence type="ECO:0000256" key="1">
    <source>
        <dbReference type="ARBA" id="ARBA00022614"/>
    </source>
</evidence>
<dbReference type="Proteomes" id="UP001178507">
    <property type="component" value="Unassembled WGS sequence"/>
</dbReference>
<dbReference type="EMBL" id="CAUJNA010000752">
    <property type="protein sequence ID" value="CAJ1380848.1"/>
    <property type="molecule type" value="Genomic_DNA"/>
</dbReference>
<dbReference type="PANTHER" id="PTHR18849:SF0">
    <property type="entry name" value="CILIA- AND FLAGELLA-ASSOCIATED PROTEIN 410-RELATED"/>
    <property type="match status" value="1"/>
</dbReference>
<dbReference type="FunFam" id="3.80.10.10:FF:000094">
    <property type="entry name" value="protein C21orf2 isoform X1"/>
    <property type="match status" value="1"/>
</dbReference>
<proteinExistence type="predicted"/>
<reference evidence="4" key="1">
    <citation type="submission" date="2023-08" db="EMBL/GenBank/DDBJ databases">
        <authorList>
            <person name="Chen Y."/>
            <person name="Shah S."/>
            <person name="Dougan E. K."/>
            <person name="Thang M."/>
            <person name="Chan C."/>
        </authorList>
    </citation>
    <scope>NUCLEOTIDE SEQUENCE</scope>
</reference>
<name>A0AA36I4F0_9DINO</name>
<evidence type="ECO:0000313" key="5">
    <source>
        <dbReference type="Proteomes" id="UP001178507"/>
    </source>
</evidence>
<protein>
    <submittedName>
        <fullName evidence="4">Uncharacterized protein</fullName>
    </submittedName>
</protein>
<keyword evidence="2" id="KW-0677">Repeat</keyword>
<keyword evidence="1" id="KW-0433">Leucine-rich repeat</keyword>
<evidence type="ECO:0000313" key="4">
    <source>
        <dbReference type="EMBL" id="CAJ1380848.1"/>
    </source>
</evidence>
<dbReference type="InterPro" id="IPR032675">
    <property type="entry name" value="LRR_dom_sf"/>
</dbReference>
<dbReference type="InterPro" id="IPR001611">
    <property type="entry name" value="Leu-rich_rpt"/>
</dbReference>
<dbReference type="PANTHER" id="PTHR18849">
    <property type="entry name" value="LEUCINE RICH REPEAT PROTEIN"/>
    <property type="match status" value="1"/>
</dbReference>
<keyword evidence="5" id="KW-1185">Reference proteome</keyword>
<sequence length="322" mass="36950">MGPMADPRREGRALTQEMVFMRTKCNRMDLIKNLNLWGNDLQDISVIQCMPNLEVLSLSVNQVSTLVDLQHCPRLSELYLRKNEIVDLSEILYLRRLRRMKVLWLADNPCADLPYYRQYILHHLPGLTKIDAEDVTEEERREAQMLDFAGLETNGGDGPAEDYAEEYDSAGRRRAGSEDMEALARAQAQEELRRVQSSPVDRLSASRPHERRPLGYRQEESPEHTGQGRAAYRSAPLREPLLEDEDLIEQRRVPQRRPTRPEQRGSRTDLPPTGMREANWEERDSRNGTPKQDPPGRAAAWGDMQRPSEELPPQAPTCDLAC</sequence>
<feature type="region of interest" description="Disordered" evidence="3">
    <location>
        <begin position="168"/>
        <end position="322"/>
    </location>
</feature>
<accession>A0AA36I4F0</accession>
<comment type="caution">
    <text evidence="4">The sequence shown here is derived from an EMBL/GenBank/DDBJ whole genome shotgun (WGS) entry which is preliminary data.</text>
</comment>
<evidence type="ECO:0000256" key="2">
    <source>
        <dbReference type="ARBA" id="ARBA00022737"/>
    </source>
</evidence>
<organism evidence="4 5">
    <name type="scientific">Effrenium voratum</name>
    <dbReference type="NCBI Taxonomy" id="2562239"/>
    <lineage>
        <taxon>Eukaryota</taxon>
        <taxon>Sar</taxon>
        <taxon>Alveolata</taxon>
        <taxon>Dinophyceae</taxon>
        <taxon>Suessiales</taxon>
        <taxon>Symbiodiniaceae</taxon>
        <taxon>Effrenium</taxon>
    </lineage>
</organism>
<feature type="compositionally biased region" description="Basic and acidic residues" evidence="3">
    <location>
        <begin position="207"/>
        <end position="223"/>
    </location>
</feature>